<accession>A0A0D2D2T0</accession>
<dbReference type="VEuPathDB" id="FungiDB:PV06_11236"/>
<dbReference type="STRING" id="215243.A0A0D2D2T0"/>
<feature type="domain" description="Fungal-type protein kinase" evidence="1">
    <location>
        <begin position="201"/>
        <end position="254"/>
    </location>
</feature>
<dbReference type="Proteomes" id="UP000053342">
    <property type="component" value="Unassembled WGS sequence"/>
</dbReference>
<gene>
    <name evidence="2" type="ORF">PV06_11236</name>
</gene>
<protein>
    <recommendedName>
        <fullName evidence="1">Fungal-type protein kinase domain-containing protein</fullName>
    </recommendedName>
</protein>
<dbReference type="EMBL" id="KN847354">
    <property type="protein sequence ID" value="KIW36525.1"/>
    <property type="molecule type" value="Genomic_DNA"/>
</dbReference>
<keyword evidence="3" id="KW-1185">Reference proteome</keyword>
<dbReference type="PANTHER" id="PTHR38248:SF2">
    <property type="entry name" value="FUNK1 11"/>
    <property type="match status" value="1"/>
</dbReference>
<dbReference type="Pfam" id="PF17667">
    <property type="entry name" value="Pkinase_fungal"/>
    <property type="match status" value="1"/>
</dbReference>
<dbReference type="InterPro" id="IPR040976">
    <property type="entry name" value="Pkinase_fungal"/>
</dbReference>
<evidence type="ECO:0000313" key="3">
    <source>
        <dbReference type="Proteomes" id="UP000053342"/>
    </source>
</evidence>
<evidence type="ECO:0000259" key="1">
    <source>
        <dbReference type="Pfam" id="PF17667"/>
    </source>
</evidence>
<reference evidence="2 3" key="1">
    <citation type="submission" date="2015-01" db="EMBL/GenBank/DDBJ databases">
        <title>The Genome Sequence of Exophiala oligosperma CBS72588.</title>
        <authorList>
            <consortium name="The Broad Institute Genomics Platform"/>
            <person name="Cuomo C."/>
            <person name="de Hoog S."/>
            <person name="Gorbushina A."/>
            <person name="Stielow B."/>
            <person name="Teixiera M."/>
            <person name="Abouelleil A."/>
            <person name="Chapman S.B."/>
            <person name="Priest M."/>
            <person name="Young S.K."/>
            <person name="Wortman J."/>
            <person name="Nusbaum C."/>
            <person name="Birren B."/>
        </authorList>
    </citation>
    <scope>NUCLEOTIDE SEQUENCE [LARGE SCALE GENOMIC DNA]</scope>
    <source>
        <strain evidence="2 3">CBS 72588</strain>
    </source>
</reference>
<dbReference type="AlphaFoldDB" id="A0A0D2D2T0"/>
<evidence type="ECO:0000313" key="2">
    <source>
        <dbReference type="EMBL" id="KIW36525.1"/>
    </source>
</evidence>
<dbReference type="GeneID" id="27363310"/>
<dbReference type="PANTHER" id="PTHR38248">
    <property type="entry name" value="FUNK1 6"/>
    <property type="match status" value="1"/>
</dbReference>
<dbReference type="HOGENOM" id="CLU_005513_5_1_1"/>
<dbReference type="RefSeq" id="XP_016256741.1">
    <property type="nucleotide sequence ID" value="XM_016412877.1"/>
</dbReference>
<organism evidence="2 3">
    <name type="scientific">Exophiala oligosperma</name>
    <dbReference type="NCBI Taxonomy" id="215243"/>
    <lineage>
        <taxon>Eukaryota</taxon>
        <taxon>Fungi</taxon>
        <taxon>Dikarya</taxon>
        <taxon>Ascomycota</taxon>
        <taxon>Pezizomycotina</taxon>
        <taxon>Eurotiomycetes</taxon>
        <taxon>Chaetothyriomycetidae</taxon>
        <taxon>Chaetothyriales</taxon>
        <taxon>Herpotrichiellaceae</taxon>
        <taxon>Exophiala</taxon>
    </lineage>
</organism>
<proteinExistence type="predicted"/>
<dbReference type="OrthoDB" id="5584477at2759"/>
<sequence length="255" mass="28238">MDHFRPQVIQDNPIGAGLDTFRDSFIATCQRLGVSPSTEVLNIKNLALDLVSALQNLPASRKLSSNTGRGSFSGDLSRFYAQIDSEQFDANSIIPLLRDVINGAPDKTLFAKAYATLTESTPPPCPTIVNSSEQRQYMDDLLKEEMGPLYVGIPGFYETFYGKIPDLEENAVAMFDKSPISTRGPLIRPNKALEGSRANRKPDIGFVDDLNAAEDAVYHWSQILVPEELKSNPAFDMATKTWFDLARYVREVLAA</sequence>
<name>A0A0D2D2T0_9EURO</name>